<evidence type="ECO:0000256" key="5">
    <source>
        <dbReference type="SAM" id="Phobius"/>
    </source>
</evidence>
<dbReference type="Gene3D" id="2.40.50.90">
    <property type="match status" value="1"/>
</dbReference>
<feature type="transmembrane region" description="Helical" evidence="5">
    <location>
        <begin position="29"/>
        <end position="46"/>
    </location>
</feature>
<dbReference type="SMART" id="SM00318">
    <property type="entry name" value="SNc"/>
    <property type="match status" value="1"/>
</dbReference>
<dbReference type="PROSITE" id="PS01284">
    <property type="entry name" value="TNASE_2"/>
    <property type="match status" value="1"/>
</dbReference>
<feature type="region of interest" description="Disordered" evidence="4">
    <location>
        <begin position="164"/>
        <end position="197"/>
    </location>
</feature>
<evidence type="ECO:0000313" key="8">
    <source>
        <dbReference type="Proteomes" id="UP000229278"/>
    </source>
</evidence>
<dbReference type="GO" id="GO:0004519">
    <property type="term" value="F:endonuclease activity"/>
    <property type="evidence" value="ECO:0007669"/>
    <property type="project" value="UniProtKB-KW"/>
</dbReference>
<dbReference type="Pfam" id="PF00565">
    <property type="entry name" value="SNase"/>
    <property type="match status" value="1"/>
</dbReference>
<comment type="caution">
    <text evidence="7">The sequence shown here is derived from an EMBL/GenBank/DDBJ whole genome shotgun (WGS) entry which is preliminary data.</text>
</comment>
<dbReference type="PROSITE" id="PS50830">
    <property type="entry name" value="TNASE_3"/>
    <property type="match status" value="1"/>
</dbReference>
<evidence type="ECO:0000256" key="4">
    <source>
        <dbReference type="SAM" id="MobiDB-lite"/>
    </source>
</evidence>
<sequence>MKQEFFRFVQRQLRSELNRTHRRKRRSPWLIGGLVIAITIISYFLHEPKAPSSSITKGTVLKCSVKSVYDGDTLTANCPAGQVKVRLFGIDAPEMKQKPWGTRSRDVLRDLVATHDSITLQVKDQDRYGRTVAQVFAGELDTGLEMVRKGKAIVYRQYNKSPAYQQAEDEAKQAKRGIWRKSGNQQDPAAWRRLNPR</sequence>
<keyword evidence="5" id="KW-0812">Transmembrane</keyword>
<evidence type="ECO:0000259" key="6">
    <source>
        <dbReference type="PROSITE" id="PS50830"/>
    </source>
</evidence>
<dbReference type="PANTHER" id="PTHR12302:SF3">
    <property type="entry name" value="SERINE_THREONINE-PROTEIN KINASE 31"/>
    <property type="match status" value="1"/>
</dbReference>
<dbReference type="AlphaFoldDB" id="A0A2G6PFV4"/>
<dbReference type="GO" id="GO:0016787">
    <property type="term" value="F:hydrolase activity"/>
    <property type="evidence" value="ECO:0007669"/>
    <property type="project" value="UniProtKB-KW"/>
</dbReference>
<protein>
    <submittedName>
        <fullName evidence="7">Nuclease</fullName>
    </submittedName>
</protein>
<keyword evidence="1" id="KW-0540">Nuclease</keyword>
<name>A0A2G6PFV4_9GAMM</name>
<evidence type="ECO:0000256" key="2">
    <source>
        <dbReference type="ARBA" id="ARBA00022759"/>
    </source>
</evidence>
<feature type="domain" description="TNase-like" evidence="6">
    <location>
        <begin position="59"/>
        <end position="181"/>
    </location>
</feature>
<gene>
    <name evidence="7" type="ORF">CSA09_00790</name>
</gene>
<accession>A0A2G6PFV4</accession>
<keyword evidence="5" id="KW-0472">Membrane</keyword>
<dbReference type="GO" id="GO:0003676">
    <property type="term" value="F:nucleic acid binding"/>
    <property type="evidence" value="ECO:0007669"/>
    <property type="project" value="InterPro"/>
</dbReference>
<dbReference type="InterPro" id="IPR035437">
    <property type="entry name" value="SNase_OB-fold_sf"/>
</dbReference>
<dbReference type="PANTHER" id="PTHR12302">
    <property type="entry name" value="EBNA2 BINDING PROTEIN P100"/>
    <property type="match status" value="1"/>
</dbReference>
<dbReference type="InterPro" id="IPR016071">
    <property type="entry name" value="Staphylococal_nuclease_OB-fold"/>
</dbReference>
<dbReference type="Proteomes" id="UP000229278">
    <property type="component" value="Unassembled WGS sequence"/>
</dbReference>
<keyword evidence="5" id="KW-1133">Transmembrane helix</keyword>
<evidence type="ECO:0000256" key="1">
    <source>
        <dbReference type="ARBA" id="ARBA00022722"/>
    </source>
</evidence>
<dbReference type="SUPFAM" id="SSF50199">
    <property type="entry name" value="Staphylococcal nuclease"/>
    <property type="match status" value="1"/>
</dbReference>
<organism evidence="7 8">
    <name type="scientific">Candidatus Contendibacter odensensis</name>
    <dbReference type="NCBI Taxonomy" id="1400860"/>
    <lineage>
        <taxon>Bacteria</taxon>
        <taxon>Pseudomonadati</taxon>
        <taxon>Pseudomonadota</taxon>
        <taxon>Gammaproteobacteria</taxon>
        <taxon>Candidatus Competibacteraceae</taxon>
        <taxon>Candidatus Contendibacter</taxon>
    </lineage>
</organism>
<dbReference type="InterPro" id="IPR002071">
    <property type="entry name" value="Thermonucl_AS"/>
</dbReference>
<evidence type="ECO:0000313" key="7">
    <source>
        <dbReference type="EMBL" id="PIE83444.1"/>
    </source>
</evidence>
<keyword evidence="2" id="KW-0255">Endonuclease</keyword>
<reference evidence="7 8" key="1">
    <citation type="submission" date="2017-10" db="EMBL/GenBank/DDBJ databases">
        <title>Novel microbial diversity and functional potential in the marine mammal oral microbiome.</title>
        <authorList>
            <person name="Dudek N.K."/>
            <person name="Sun C.L."/>
            <person name="Burstein D."/>
            <person name="Kantor R.S."/>
            <person name="Aliaga Goltsman D.S."/>
            <person name="Bik E.M."/>
            <person name="Thomas B.C."/>
            <person name="Banfield J.F."/>
            <person name="Relman D.A."/>
        </authorList>
    </citation>
    <scope>NUCLEOTIDE SEQUENCE [LARGE SCALE GENOMIC DNA]</scope>
    <source>
        <strain evidence="7">DOLJORAL78_50_517</strain>
    </source>
</reference>
<proteinExistence type="predicted"/>
<keyword evidence="3" id="KW-0378">Hydrolase</keyword>
<evidence type="ECO:0000256" key="3">
    <source>
        <dbReference type="ARBA" id="ARBA00022801"/>
    </source>
</evidence>
<dbReference type="EMBL" id="PDTV01000004">
    <property type="protein sequence ID" value="PIE83444.1"/>
    <property type="molecule type" value="Genomic_DNA"/>
</dbReference>